<dbReference type="Proteomes" id="UP000807504">
    <property type="component" value="Unassembled WGS sequence"/>
</dbReference>
<evidence type="ECO:0000313" key="8">
    <source>
        <dbReference type="EMBL" id="KAF8764529.1"/>
    </source>
</evidence>
<evidence type="ECO:0000259" key="7">
    <source>
        <dbReference type="PROSITE" id="PS01180"/>
    </source>
</evidence>
<dbReference type="FunFam" id="2.60.120.290:FF:000003">
    <property type="entry name" value="Neuropilin"/>
    <property type="match status" value="1"/>
</dbReference>
<reference evidence="8" key="1">
    <citation type="journal article" date="2020" name="bioRxiv">
        <title>Chromosome-level reference genome of the European wasp spider Argiope bruennichi: a resource for studies on range expansion and evolutionary adaptation.</title>
        <authorList>
            <person name="Sheffer M.M."/>
            <person name="Hoppe A."/>
            <person name="Krehenwinkel H."/>
            <person name="Uhl G."/>
            <person name="Kuss A.W."/>
            <person name="Jensen L."/>
            <person name="Jensen C."/>
            <person name="Gillespie R.G."/>
            <person name="Hoff K.J."/>
            <person name="Prost S."/>
        </authorList>
    </citation>
    <scope>NUCLEOTIDE SEQUENCE</scope>
</reference>
<dbReference type="InterPro" id="IPR035914">
    <property type="entry name" value="Sperma_CUB_dom_sf"/>
</dbReference>
<dbReference type="Pfam" id="PF00431">
    <property type="entry name" value="CUB"/>
    <property type="match status" value="1"/>
</dbReference>
<dbReference type="Gene3D" id="2.60.120.290">
    <property type="entry name" value="Spermadhesin, CUB domain"/>
    <property type="match status" value="1"/>
</dbReference>
<dbReference type="EMBL" id="JABXBU010002231">
    <property type="protein sequence ID" value="KAF8764529.1"/>
    <property type="molecule type" value="Genomic_DNA"/>
</dbReference>
<feature type="compositionally biased region" description="Polar residues" evidence="6">
    <location>
        <begin position="1"/>
        <end position="16"/>
    </location>
</feature>
<dbReference type="SMART" id="SM00042">
    <property type="entry name" value="CUB"/>
    <property type="match status" value="1"/>
</dbReference>
<reference evidence="8" key="2">
    <citation type="submission" date="2020-06" db="EMBL/GenBank/DDBJ databases">
        <authorList>
            <person name="Sheffer M."/>
        </authorList>
    </citation>
    <scope>NUCLEOTIDE SEQUENCE</scope>
</reference>
<accession>A0A8T0E2P2</accession>
<evidence type="ECO:0000256" key="6">
    <source>
        <dbReference type="SAM" id="MobiDB-lite"/>
    </source>
</evidence>
<comment type="caution">
    <text evidence="5">Lacks conserved residue(s) required for the propagation of feature annotation.</text>
</comment>
<evidence type="ECO:0000256" key="4">
    <source>
        <dbReference type="ARBA" id="ARBA00023180"/>
    </source>
</evidence>
<comment type="caution">
    <text evidence="8">The sequence shown here is derived from an EMBL/GenBank/DDBJ whole genome shotgun (WGS) entry which is preliminary data.</text>
</comment>
<dbReference type="AlphaFoldDB" id="A0A8T0E2P2"/>
<gene>
    <name evidence="8" type="ORF">HNY73_022595</name>
</gene>
<organism evidence="8 9">
    <name type="scientific">Argiope bruennichi</name>
    <name type="common">Wasp spider</name>
    <name type="synonym">Aranea bruennichi</name>
    <dbReference type="NCBI Taxonomy" id="94029"/>
    <lineage>
        <taxon>Eukaryota</taxon>
        <taxon>Metazoa</taxon>
        <taxon>Ecdysozoa</taxon>
        <taxon>Arthropoda</taxon>
        <taxon>Chelicerata</taxon>
        <taxon>Arachnida</taxon>
        <taxon>Araneae</taxon>
        <taxon>Araneomorphae</taxon>
        <taxon>Entelegynae</taxon>
        <taxon>Araneoidea</taxon>
        <taxon>Araneidae</taxon>
        <taxon>Argiope</taxon>
    </lineage>
</organism>
<dbReference type="PANTHER" id="PTHR24251:SF37">
    <property type="entry name" value="CUB DOMAIN-CONTAINING PROTEIN"/>
    <property type="match status" value="1"/>
</dbReference>
<evidence type="ECO:0000313" key="9">
    <source>
        <dbReference type="Proteomes" id="UP000807504"/>
    </source>
</evidence>
<dbReference type="PANTHER" id="PTHR24251">
    <property type="entry name" value="OVOCHYMASE-RELATED"/>
    <property type="match status" value="1"/>
</dbReference>
<evidence type="ECO:0000256" key="2">
    <source>
        <dbReference type="ARBA" id="ARBA00022737"/>
    </source>
</evidence>
<feature type="domain" description="CUB" evidence="7">
    <location>
        <begin position="1"/>
        <end position="116"/>
    </location>
</feature>
<dbReference type="CDD" id="cd00041">
    <property type="entry name" value="CUB"/>
    <property type="match status" value="1"/>
</dbReference>
<dbReference type="InterPro" id="IPR000859">
    <property type="entry name" value="CUB_dom"/>
</dbReference>
<keyword evidence="4" id="KW-0325">Glycoprotein</keyword>
<dbReference type="PROSITE" id="PS01180">
    <property type="entry name" value="CUB"/>
    <property type="match status" value="1"/>
</dbReference>
<keyword evidence="3" id="KW-1015">Disulfide bond</keyword>
<dbReference type="SUPFAM" id="SSF49854">
    <property type="entry name" value="Spermadhesin, CUB domain"/>
    <property type="match status" value="1"/>
</dbReference>
<keyword evidence="1" id="KW-0732">Signal</keyword>
<evidence type="ECO:0000256" key="1">
    <source>
        <dbReference type="ARBA" id="ARBA00022729"/>
    </source>
</evidence>
<keyword evidence="9" id="KW-1185">Reference proteome</keyword>
<protein>
    <submittedName>
        <fullName evidence="8">Neuropilin-2 like protein</fullName>
    </submittedName>
</protein>
<feature type="region of interest" description="Disordered" evidence="6">
    <location>
        <begin position="1"/>
        <end position="21"/>
    </location>
</feature>
<evidence type="ECO:0000256" key="5">
    <source>
        <dbReference type="PROSITE-ProRule" id="PRU00059"/>
    </source>
</evidence>
<name>A0A8T0E2P2_ARGBR</name>
<sequence length="139" mass="15100">MQFDSDSSGNGGTISSPGYPEKYPSNTDCRWLLVSEDPNATLFLRIDTLQIEPDTNCKLDYLQVHLGSSTLAPALDPLCGNIKDRVIKTNSSTLLVVFHSDPVYEDRGFSVDYFTQSAGDCKTSLTGSSGVIRSPGFPK</sequence>
<proteinExistence type="predicted"/>
<keyword evidence="2" id="KW-0677">Repeat</keyword>
<evidence type="ECO:0000256" key="3">
    <source>
        <dbReference type="ARBA" id="ARBA00023157"/>
    </source>
</evidence>